<gene>
    <name evidence="2" type="ORF">TCEB3V08_LOCUS4307</name>
</gene>
<evidence type="ECO:0000313" key="2">
    <source>
        <dbReference type="EMBL" id="CAD7397989.1"/>
    </source>
</evidence>
<feature type="region of interest" description="Disordered" evidence="1">
    <location>
        <begin position="262"/>
        <end position="291"/>
    </location>
</feature>
<name>A0A7R9CMV5_TIMCR</name>
<proteinExistence type="predicted"/>
<feature type="compositionally biased region" description="Polar residues" evidence="1">
    <location>
        <begin position="263"/>
        <end position="286"/>
    </location>
</feature>
<sequence>MKITPFTLYIDAPRQAGNGHPMKKINVACCVYIKYRQVCERLKINQELKLIKPRTNLIAAWLGAASCLGISMVGNFQVSNEKLIHVAGAGMRKQQEVETRRWRLGCPRCKYRVRVDVVHHLLHFHTNLCPRLQLYPSGTTSRTPGDPPLTRMLKVKKGDIGTPKFKLLVTAHHPQNSTQWGYVHYAHGVGVTRPLLPACDNDDGVSRLDEPALLAELKTKLDTLPAHNITFITTNTMTHSPNTALISSRAAALRMNEAKIMSTPCSTPNRRSDLSFSDTAGRSTGTPGRFTPFLLPREPPFSTEHTRWFEAATCAGRSISASSCKVITYTSDDKRDEPIVHVHPVARLHDLGDVVIVNIHSLSISLLSVRLICVPPPRILPRTSPETANLSGGSLGVESNGKRVDHAKLLAVVGGGFTDILDGITMVLVTPSSWLQSQRSPFRSPLLSKFICEAVGLERGQTLPREDKEELLE</sequence>
<dbReference type="AlphaFoldDB" id="A0A7R9CMV5"/>
<protein>
    <submittedName>
        <fullName evidence="2">Uncharacterized protein</fullName>
    </submittedName>
</protein>
<dbReference type="EMBL" id="OC317614">
    <property type="protein sequence ID" value="CAD7397989.1"/>
    <property type="molecule type" value="Genomic_DNA"/>
</dbReference>
<reference evidence="2" key="1">
    <citation type="submission" date="2020-11" db="EMBL/GenBank/DDBJ databases">
        <authorList>
            <person name="Tran Van P."/>
        </authorList>
    </citation>
    <scope>NUCLEOTIDE SEQUENCE</scope>
</reference>
<organism evidence="2">
    <name type="scientific">Timema cristinae</name>
    <name type="common">Walking stick</name>
    <dbReference type="NCBI Taxonomy" id="61476"/>
    <lineage>
        <taxon>Eukaryota</taxon>
        <taxon>Metazoa</taxon>
        <taxon>Ecdysozoa</taxon>
        <taxon>Arthropoda</taxon>
        <taxon>Hexapoda</taxon>
        <taxon>Insecta</taxon>
        <taxon>Pterygota</taxon>
        <taxon>Neoptera</taxon>
        <taxon>Polyneoptera</taxon>
        <taxon>Phasmatodea</taxon>
        <taxon>Timematodea</taxon>
        <taxon>Timematoidea</taxon>
        <taxon>Timematidae</taxon>
        <taxon>Timema</taxon>
    </lineage>
</organism>
<accession>A0A7R9CMV5</accession>
<evidence type="ECO:0000256" key="1">
    <source>
        <dbReference type="SAM" id="MobiDB-lite"/>
    </source>
</evidence>